<dbReference type="Pfam" id="PF00106">
    <property type="entry name" value="adh_short"/>
    <property type="match status" value="1"/>
</dbReference>
<dbReference type="GO" id="GO:0016491">
    <property type="term" value="F:oxidoreductase activity"/>
    <property type="evidence" value="ECO:0007669"/>
    <property type="project" value="UniProtKB-KW"/>
</dbReference>
<dbReference type="SUPFAM" id="SSF51735">
    <property type="entry name" value="NAD(P)-binding Rossmann-fold domains"/>
    <property type="match status" value="1"/>
</dbReference>
<evidence type="ECO:0000256" key="1">
    <source>
        <dbReference type="ARBA" id="ARBA00006484"/>
    </source>
</evidence>
<protein>
    <recommendedName>
        <fullName evidence="5">Protochlorophyllide reductase</fullName>
    </recommendedName>
</protein>
<dbReference type="Gene3D" id="3.40.50.720">
    <property type="entry name" value="NAD(P)-binding Rossmann-like Domain"/>
    <property type="match status" value="1"/>
</dbReference>
<organism evidence="4">
    <name type="scientific">Phaeocystis antarctica</name>
    <dbReference type="NCBI Taxonomy" id="33657"/>
    <lineage>
        <taxon>Eukaryota</taxon>
        <taxon>Haptista</taxon>
        <taxon>Haptophyta</taxon>
        <taxon>Prymnesiophyceae</taxon>
        <taxon>Phaeocystales</taxon>
        <taxon>Phaeocystaceae</taxon>
        <taxon>Phaeocystis</taxon>
    </lineage>
</organism>
<evidence type="ECO:0000256" key="2">
    <source>
        <dbReference type="ARBA" id="ARBA00022857"/>
    </source>
</evidence>
<accession>A0A7S0EDR9</accession>
<evidence type="ECO:0000256" key="3">
    <source>
        <dbReference type="ARBA" id="ARBA00023002"/>
    </source>
</evidence>
<dbReference type="PANTHER" id="PTHR24320">
    <property type="entry name" value="RETINOL DEHYDROGENASE"/>
    <property type="match status" value="1"/>
</dbReference>
<gene>
    <name evidence="4" type="ORF">PANT1444_LOCUS7435</name>
</gene>
<dbReference type="InterPro" id="IPR002347">
    <property type="entry name" value="SDR_fam"/>
</dbReference>
<dbReference type="AlphaFoldDB" id="A0A7S0EDR9"/>
<dbReference type="PANTHER" id="PTHR24320:SF282">
    <property type="entry name" value="WW DOMAIN-CONTAINING OXIDOREDUCTASE"/>
    <property type="match status" value="1"/>
</dbReference>
<reference evidence="4" key="1">
    <citation type="submission" date="2021-01" db="EMBL/GenBank/DDBJ databases">
        <authorList>
            <person name="Corre E."/>
            <person name="Pelletier E."/>
            <person name="Niang G."/>
            <person name="Scheremetjew M."/>
            <person name="Finn R."/>
            <person name="Kale V."/>
            <person name="Holt S."/>
            <person name="Cochrane G."/>
            <person name="Meng A."/>
            <person name="Brown T."/>
            <person name="Cohen L."/>
        </authorList>
    </citation>
    <scope>NUCLEOTIDE SEQUENCE</scope>
    <source>
        <strain evidence="4">CCMP1374</strain>
    </source>
</reference>
<comment type="similarity">
    <text evidence="1">Belongs to the short-chain dehydrogenases/reductases (SDR) family.</text>
</comment>
<sequence>MSLVSVLGSIGMAFGSAPQSQPRPSELYPAYFESLPSMAGKTVVVTGASRGLGYVTALSVARKGAAVFLVGRSSARADAALDAIRSASTGPAPQLVECDLLDFGSVRKAAAALRESAGEIDVLCCNAGIMMQPDEASKDGYDVTIATNVLSHFLLARELLPTLEAAAERSGEARIVSMSSGSGFGAPGLDPAVYEQRGGRLGGGPRGMYERYHQSKLGNLVFTAALDDRLRRRDSRVKALACTPGVCATDMFVHVQTLSNPNAVVDLAAVPSPEDGSLAQLKCICDPAVQSGELYGPPGLGGLPVLTPLAPPRVLVDDDAKAKLWAACESAVGAWSL</sequence>
<evidence type="ECO:0008006" key="5">
    <source>
        <dbReference type="Google" id="ProtNLM"/>
    </source>
</evidence>
<keyword evidence="2" id="KW-0521">NADP</keyword>
<name>A0A7S0EDR9_9EUKA</name>
<keyword evidence="3" id="KW-0560">Oxidoreductase</keyword>
<dbReference type="PRINTS" id="PR00081">
    <property type="entry name" value="GDHRDH"/>
</dbReference>
<proteinExistence type="inferred from homology"/>
<dbReference type="InterPro" id="IPR036291">
    <property type="entry name" value="NAD(P)-bd_dom_sf"/>
</dbReference>
<dbReference type="EMBL" id="HBEP01013155">
    <property type="protein sequence ID" value="CAD8482188.1"/>
    <property type="molecule type" value="Transcribed_RNA"/>
</dbReference>
<evidence type="ECO:0000313" key="4">
    <source>
        <dbReference type="EMBL" id="CAD8482188.1"/>
    </source>
</evidence>